<accession>A0A9D2QYH7</accession>
<feature type="transmembrane region" description="Helical" evidence="1">
    <location>
        <begin position="12"/>
        <end position="29"/>
    </location>
</feature>
<reference evidence="2" key="2">
    <citation type="submission" date="2021-04" db="EMBL/GenBank/DDBJ databases">
        <authorList>
            <person name="Gilroy R."/>
        </authorList>
    </citation>
    <scope>NUCLEOTIDE SEQUENCE</scope>
    <source>
        <strain evidence="2">ChiHjej8B7-25341</strain>
    </source>
</reference>
<gene>
    <name evidence="2" type="ORF">H9912_02245</name>
</gene>
<dbReference type="AlphaFoldDB" id="A0A9D2QYH7"/>
<proteinExistence type="predicted"/>
<protein>
    <submittedName>
        <fullName evidence="2">Spore cortex biosynthesis protein YabQ</fullName>
    </submittedName>
</protein>
<evidence type="ECO:0000256" key="1">
    <source>
        <dbReference type="SAM" id="Phobius"/>
    </source>
</evidence>
<feature type="transmembrane region" description="Helical" evidence="1">
    <location>
        <begin position="41"/>
        <end position="63"/>
    </location>
</feature>
<dbReference type="Pfam" id="PF09578">
    <property type="entry name" value="Spore_YabQ"/>
    <property type="match status" value="1"/>
</dbReference>
<keyword evidence="1" id="KW-0472">Membrane</keyword>
<dbReference type="InterPro" id="IPR019074">
    <property type="entry name" value="YabQ"/>
</dbReference>
<dbReference type="EMBL" id="DWUW01000062">
    <property type="protein sequence ID" value="HJD30740.1"/>
    <property type="molecule type" value="Genomic_DNA"/>
</dbReference>
<comment type="caution">
    <text evidence="2">The sequence shown here is derived from an EMBL/GenBank/DDBJ whole genome shotgun (WGS) entry which is preliminary data.</text>
</comment>
<evidence type="ECO:0000313" key="3">
    <source>
        <dbReference type="Proteomes" id="UP000823851"/>
    </source>
</evidence>
<keyword evidence="1" id="KW-1133">Transmembrane helix</keyword>
<reference evidence="2" key="1">
    <citation type="journal article" date="2021" name="PeerJ">
        <title>Extensive microbial diversity within the chicken gut microbiome revealed by metagenomics and culture.</title>
        <authorList>
            <person name="Gilroy R."/>
            <person name="Ravi A."/>
            <person name="Getino M."/>
            <person name="Pursley I."/>
            <person name="Horton D.L."/>
            <person name="Alikhan N.F."/>
            <person name="Baker D."/>
            <person name="Gharbi K."/>
            <person name="Hall N."/>
            <person name="Watson M."/>
            <person name="Adriaenssens E.M."/>
            <person name="Foster-Nyarko E."/>
            <person name="Jarju S."/>
            <person name="Secka A."/>
            <person name="Antonio M."/>
            <person name="Oren A."/>
            <person name="Chaudhuri R.R."/>
            <person name="La Ragione R."/>
            <person name="Hildebrand F."/>
            <person name="Pallen M.J."/>
        </authorList>
    </citation>
    <scope>NUCLEOTIDE SEQUENCE</scope>
    <source>
        <strain evidence="2">ChiHjej8B7-25341</strain>
    </source>
</reference>
<dbReference type="Proteomes" id="UP000823851">
    <property type="component" value="Unassembled WGS sequence"/>
</dbReference>
<feature type="transmembrane region" description="Helical" evidence="1">
    <location>
        <begin position="69"/>
        <end position="85"/>
    </location>
</feature>
<sequence length="173" mass="20058">MSGQIMAEVWFVLHSFLLGAGITFCYDFFRILRRVVPHGILWISLEDMVFWLMTAGGIFSLLYYENNGVFRWIAVFSAGAGMFVYKRTLSGLFVRLVSGAANAALRFLKKILRKLAAPFYALLRLGRRKVQRAVRRAAPALRIRQKRLNLRLTAWKKKLRIMVTDRGKKRCER</sequence>
<dbReference type="NCBIfam" id="TIGR02893">
    <property type="entry name" value="spore_yabQ"/>
    <property type="match status" value="1"/>
</dbReference>
<keyword evidence="1" id="KW-0812">Transmembrane</keyword>
<evidence type="ECO:0000313" key="2">
    <source>
        <dbReference type="EMBL" id="HJD30740.1"/>
    </source>
</evidence>
<organism evidence="2 3">
    <name type="scientific">Candidatus Eisenbergiella stercorigallinarum</name>
    <dbReference type="NCBI Taxonomy" id="2838557"/>
    <lineage>
        <taxon>Bacteria</taxon>
        <taxon>Bacillati</taxon>
        <taxon>Bacillota</taxon>
        <taxon>Clostridia</taxon>
        <taxon>Lachnospirales</taxon>
        <taxon>Lachnospiraceae</taxon>
        <taxon>Eisenbergiella</taxon>
    </lineage>
</organism>
<name>A0A9D2QYH7_9FIRM</name>